<dbReference type="InterPro" id="IPR003660">
    <property type="entry name" value="HAMP_dom"/>
</dbReference>
<comment type="caution">
    <text evidence="14">The sequence shown here is derived from an EMBL/GenBank/DDBJ whole genome shotgun (WGS) entry which is preliminary data.</text>
</comment>
<dbReference type="SMART" id="SM00387">
    <property type="entry name" value="HATPase_c"/>
    <property type="match status" value="1"/>
</dbReference>
<dbReference type="SMART" id="SM00388">
    <property type="entry name" value="HisKA"/>
    <property type="match status" value="1"/>
</dbReference>
<dbReference type="PANTHER" id="PTHR45436">
    <property type="entry name" value="SENSOR HISTIDINE KINASE YKOH"/>
    <property type="match status" value="1"/>
</dbReference>
<keyword evidence="6 11" id="KW-0812">Transmembrane</keyword>
<dbReference type="OrthoDB" id="9815202at2"/>
<dbReference type="InterPro" id="IPR005467">
    <property type="entry name" value="His_kinase_dom"/>
</dbReference>
<evidence type="ECO:0000313" key="14">
    <source>
        <dbReference type="EMBL" id="PSJ36462.1"/>
    </source>
</evidence>
<dbReference type="Gene3D" id="1.10.287.130">
    <property type="match status" value="1"/>
</dbReference>
<dbReference type="EMBL" id="PXYI01000013">
    <property type="protein sequence ID" value="PSJ36462.1"/>
    <property type="molecule type" value="Genomic_DNA"/>
</dbReference>
<dbReference type="GO" id="GO:0005886">
    <property type="term" value="C:plasma membrane"/>
    <property type="evidence" value="ECO:0007669"/>
    <property type="project" value="TreeGrafter"/>
</dbReference>
<keyword evidence="8 11" id="KW-1133">Transmembrane helix</keyword>
<feature type="transmembrane region" description="Helical" evidence="11">
    <location>
        <begin position="12"/>
        <end position="33"/>
    </location>
</feature>
<evidence type="ECO:0000256" key="2">
    <source>
        <dbReference type="ARBA" id="ARBA00004370"/>
    </source>
</evidence>
<dbReference type="PROSITE" id="PS50109">
    <property type="entry name" value="HIS_KIN"/>
    <property type="match status" value="1"/>
</dbReference>
<dbReference type="InterPro" id="IPR004358">
    <property type="entry name" value="Sig_transdc_His_kin-like_C"/>
</dbReference>
<feature type="transmembrane region" description="Helical" evidence="11">
    <location>
        <begin position="157"/>
        <end position="180"/>
    </location>
</feature>
<feature type="domain" description="Histidine kinase" evidence="12">
    <location>
        <begin position="239"/>
        <end position="449"/>
    </location>
</feature>
<evidence type="ECO:0000256" key="6">
    <source>
        <dbReference type="ARBA" id="ARBA00022692"/>
    </source>
</evidence>
<dbReference type="GO" id="GO:0000155">
    <property type="term" value="F:phosphorelay sensor kinase activity"/>
    <property type="evidence" value="ECO:0007669"/>
    <property type="project" value="InterPro"/>
</dbReference>
<keyword evidence="4" id="KW-0597">Phosphoprotein</keyword>
<keyword evidence="10 11" id="KW-0472">Membrane</keyword>
<organism evidence="14 15">
    <name type="scientific">Allosphingosinicella deserti</name>
    <dbReference type="NCBI Taxonomy" id="2116704"/>
    <lineage>
        <taxon>Bacteria</taxon>
        <taxon>Pseudomonadati</taxon>
        <taxon>Pseudomonadota</taxon>
        <taxon>Alphaproteobacteria</taxon>
        <taxon>Sphingomonadales</taxon>
        <taxon>Sphingomonadaceae</taxon>
        <taxon>Allosphingosinicella</taxon>
    </lineage>
</organism>
<comment type="catalytic activity">
    <reaction evidence="1">
        <text>ATP + protein L-histidine = ADP + protein N-phospho-L-histidine.</text>
        <dbReference type="EC" id="2.7.13.3"/>
    </reaction>
</comment>
<dbReference type="CDD" id="cd00082">
    <property type="entry name" value="HisKA"/>
    <property type="match status" value="1"/>
</dbReference>
<dbReference type="InterPro" id="IPR036097">
    <property type="entry name" value="HisK_dim/P_sf"/>
</dbReference>
<dbReference type="InterPro" id="IPR050428">
    <property type="entry name" value="TCS_sensor_his_kinase"/>
</dbReference>
<dbReference type="SMART" id="SM00304">
    <property type="entry name" value="HAMP"/>
    <property type="match status" value="1"/>
</dbReference>
<keyword evidence="5" id="KW-0808">Transferase</keyword>
<keyword evidence="7 14" id="KW-0418">Kinase</keyword>
<dbReference type="CDD" id="cd00075">
    <property type="entry name" value="HATPase"/>
    <property type="match status" value="1"/>
</dbReference>
<comment type="subcellular location">
    <subcellularLocation>
        <location evidence="2">Membrane</location>
    </subcellularLocation>
</comment>
<dbReference type="InterPro" id="IPR003661">
    <property type="entry name" value="HisK_dim/P_dom"/>
</dbReference>
<evidence type="ECO:0000256" key="5">
    <source>
        <dbReference type="ARBA" id="ARBA00022679"/>
    </source>
</evidence>
<dbReference type="Gene3D" id="6.10.340.10">
    <property type="match status" value="1"/>
</dbReference>
<dbReference type="SUPFAM" id="SSF55874">
    <property type="entry name" value="ATPase domain of HSP90 chaperone/DNA topoisomerase II/histidine kinase"/>
    <property type="match status" value="1"/>
</dbReference>
<evidence type="ECO:0000256" key="11">
    <source>
        <dbReference type="SAM" id="Phobius"/>
    </source>
</evidence>
<evidence type="ECO:0000256" key="4">
    <source>
        <dbReference type="ARBA" id="ARBA00022553"/>
    </source>
</evidence>
<reference evidence="14 15" key="1">
    <citation type="submission" date="2018-03" db="EMBL/GenBank/DDBJ databases">
        <title>The draft genome of Sphingosinicella sp. GL-C-18.</title>
        <authorList>
            <person name="Liu L."/>
            <person name="Li L."/>
            <person name="Liang L."/>
            <person name="Zhang X."/>
            <person name="Wang T."/>
        </authorList>
    </citation>
    <scope>NUCLEOTIDE SEQUENCE [LARGE SCALE GENOMIC DNA]</scope>
    <source>
        <strain evidence="14 15">GL-C-18</strain>
    </source>
</reference>
<accession>A0A2P7QER1</accession>
<dbReference type="CDD" id="cd06225">
    <property type="entry name" value="HAMP"/>
    <property type="match status" value="1"/>
</dbReference>
<dbReference type="Pfam" id="PF00672">
    <property type="entry name" value="HAMP"/>
    <property type="match status" value="1"/>
</dbReference>
<dbReference type="PANTHER" id="PTHR45436:SF8">
    <property type="entry name" value="HISTIDINE KINASE"/>
    <property type="match status" value="1"/>
</dbReference>
<dbReference type="InterPro" id="IPR003594">
    <property type="entry name" value="HATPase_dom"/>
</dbReference>
<evidence type="ECO:0000256" key="9">
    <source>
        <dbReference type="ARBA" id="ARBA00023012"/>
    </source>
</evidence>
<dbReference type="PRINTS" id="PR00344">
    <property type="entry name" value="BCTRLSENSOR"/>
</dbReference>
<keyword evidence="15" id="KW-1185">Reference proteome</keyword>
<proteinExistence type="predicted"/>
<evidence type="ECO:0000256" key="10">
    <source>
        <dbReference type="ARBA" id="ARBA00023136"/>
    </source>
</evidence>
<evidence type="ECO:0000256" key="8">
    <source>
        <dbReference type="ARBA" id="ARBA00022989"/>
    </source>
</evidence>
<gene>
    <name evidence="14" type="ORF">C7I55_25660</name>
</gene>
<keyword evidence="9" id="KW-0902">Two-component regulatory system</keyword>
<dbReference type="Gene3D" id="3.30.565.10">
    <property type="entry name" value="Histidine kinase-like ATPase, C-terminal domain"/>
    <property type="match status" value="1"/>
</dbReference>
<evidence type="ECO:0000259" key="13">
    <source>
        <dbReference type="PROSITE" id="PS50885"/>
    </source>
</evidence>
<dbReference type="RefSeq" id="WP_106515909.1">
    <property type="nucleotide sequence ID" value="NZ_PXYI01000013.1"/>
</dbReference>
<dbReference type="Proteomes" id="UP000241167">
    <property type="component" value="Unassembled WGS sequence"/>
</dbReference>
<dbReference type="PROSITE" id="PS50885">
    <property type="entry name" value="HAMP"/>
    <property type="match status" value="1"/>
</dbReference>
<name>A0A2P7QER1_9SPHN</name>
<dbReference type="EC" id="2.7.13.3" evidence="3"/>
<sequence>MKLLKSFSFRLAATYALLFSVSLALVLGTYQLVSITLPRNAVKAAIEAEAETFAAGYRGDARALARRLEARAGAPSQLAGFHLLTDPAGHVVSTNLPSWPAFAGRRWYSLEADIYRDGDEDDHEALVLDRGLADGSRLMIGRDVEELDDLEEAIGSAALYLIAATLLLATAGALLMNWAIGRRLDAVSGTARRVIGGDLAGRVPINGSGDDFDRLAVTLNLMLDRVEAGVEAVRTASDSVAHELRTPLSRLQASLRKAAPGDGADASDLYDAIDEADRLQSLFDAVLRISRIESGRHEAHFADVNLAALIADAVDLYGPAAEDKGVSLAQSTGDAPIVRGDRDLLFQLVANLLDNAIKFTPTGGTIRLGITHQGVGVRLIVSDSGHGVPAEAMERLGERFFRGAAASGAPGVGLGLSLVRAIVRLHDASIVFRDARPGLEVGITFQPRGAAGSAKVRDARSGHL</sequence>
<evidence type="ECO:0000256" key="7">
    <source>
        <dbReference type="ARBA" id="ARBA00022777"/>
    </source>
</evidence>
<dbReference type="SUPFAM" id="SSF47384">
    <property type="entry name" value="Homodimeric domain of signal transducing histidine kinase"/>
    <property type="match status" value="1"/>
</dbReference>
<evidence type="ECO:0000256" key="3">
    <source>
        <dbReference type="ARBA" id="ARBA00012438"/>
    </source>
</evidence>
<evidence type="ECO:0000259" key="12">
    <source>
        <dbReference type="PROSITE" id="PS50109"/>
    </source>
</evidence>
<feature type="domain" description="HAMP" evidence="13">
    <location>
        <begin position="178"/>
        <end position="231"/>
    </location>
</feature>
<dbReference type="Pfam" id="PF02518">
    <property type="entry name" value="HATPase_c"/>
    <property type="match status" value="1"/>
</dbReference>
<evidence type="ECO:0000313" key="15">
    <source>
        <dbReference type="Proteomes" id="UP000241167"/>
    </source>
</evidence>
<evidence type="ECO:0000256" key="1">
    <source>
        <dbReference type="ARBA" id="ARBA00000085"/>
    </source>
</evidence>
<dbReference type="AlphaFoldDB" id="A0A2P7QER1"/>
<dbReference type="InterPro" id="IPR036890">
    <property type="entry name" value="HATPase_C_sf"/>
</dbReference>
<protein>
    <recommendedName>
        <fullName evidence="3">histidine kinase</fullName>
        <ecNumber evidence="3">2.7.13.3</ecNumber>
    </recommendedName>
</protein>
<dbReference type="SUPFAM" id="SSF158472">
    <property type="entry name" value="HAMP domain-like"/>
    <property type="match status" value="1"/>
</dbReference>
<dbReference type="Pfam" id="PF00512">
    <property type="entry name" value="HisKA"/>
    <property type="match status" value="1"/>
</dbReference>